<protein>
    <submittedName>
        <fullName evidence="1">Protein sly1 homolog</fullName>
    </submittedName>
</protein>
<dbReference type="Proteomes" id="UP000299102">
    <property type="component" value="Unassembled WGS sequence"/>
</dbReference>
<evidence type="ECO:0000313" key="2">
    <source>
        <dbReference type="Proteomes" id="UP000299102"/>
    </source>
</evidence>
<dbReference type="InterPro" id="IPR027482">
    <property type="entry name" value="Sec1-like_dom2"/>
</dbReference>
<dbReference type="SUPFAM" id="SSF56815">
    <property type="entry name" value="Sec1/munc18-like (SM) proteins"/>
    <property type="match status" value="1"/>
</dbReference>
<proteinExistence type="predicted"/>
<name>A0A4C1XGA4_EUMVA</name>
<dbReference type="STRING" id="151549.A0A4C1XGA4"/>
<sequence length="151" mass="16230">MKLPVSRAVEAAFGGAEGGSDLLWLDPRAARSDGPRGRGARPAPPTDAVVFIVGGGNYIEYHNLLDFAKCCARGRPIIVEWERDARHSAGLSLVRLNSTKNSTKLKARAPCAVIYLQVTLDVVRNGKGGIDFPHAFPSPLKKRGKLSQIIA</sequence>
<dbReference type="AlphaFoldDB" id="A0A4C1XGA4"/>
<dbReference type="EMBL" id="BGZK01000835">
    <property type="protein sequence ID" value="GBP62213.1"/>
    <property type="molecule type" value="Genomic_DNA"/>
</dbReference>
<gene>
    <name evidence="1" type="primary">Slh</name>
    <name evidence="1" type="ORF">EVAR_38214_1</name>
</gene>
<comment type="caution">
    <text evidence="1">The sequence shown here is derived from an EMBL/GenBank/DDBJ whole genome shotgun (WGS) entry which is preliminary data.</text>
</comment>
<dbReference type="Gene3D" id="3.40.50.1910">
    <property type="match status" value="1"/>
</dbReference>
<keyword evidence="2" id="KW-1185">Reference proteome</keyword>
<accession>A0A4C1XGA4</accession>
<dbReference type="InterPro" id="IPR036045">
    <property type="entry name" value="Sec1-like_sf"/>
</dbReference>
<dbReference type="OrthoDB" id="10251230at2759"/>
<organism evidence="1 2">
    <name type="scientific">Eumeta variegata</name>
    <name type="common">Bagworm moth</name>
    <name type="synonym">Eumeta japonica</name>
    <dbReference type="NCBI Taxonomy" id="151549"/>
    <lineage>
        <taxon>Eukaryota</taxon>
        <taxon>Metazoa</taxon>
        <taxon>Ecdysozoa</taxon>
        <taxon>Arthropoda</taxon>
        <taxon>Hexapoda</taxon>
        <taxon>Insecta</taxon>
        <taxon>Pterygota</taxon>
        <taxon>Neoptera</taxon>
        <taxon>Endopterygota</taxon>
        <taxon>Lepidoptera</taxon>
        <taxon>Glossata</taxon>
        <taxon>Ditrysia</taxon>
        <taxon>Tineoidea</taxon>
        <taxon>Psychidae</taxon>
        <taxon>Oiketicinae</taxon>
        <taxon>Eumeta</taxon>
    </lineage>
</organism>
<reference evidence="1 2" key="1">
    <citation type="journal article" date="2019" name="Commun. Biol.">
        <title>The bagworm genome reveals a unique fibroin gene that provides high tensile strength.</title>
        <authorList>
            <person name="Kono N."/>
            <person name="Nakamura H."/>
            <person name="Ohtoshi R."/>
            <person name="Tomita M."/>
            <person name="Numata K."/>
            <person name="Arakawa K."/>
        </authorList>
    </citation>
    <scope>NUCLEOTIDE SEQUENCE [LARGE SCALE GENOMIC DNA]</scope>
</reference>
<evidence type="ECO:0000313" key="1">
    <source>
        <dbReference type="EMBL" id="GBP62213.1"/>
    </source>
</evidence>